<evidence type="ECO:0008006" key="4">
    <source>
        <dbReference type="Google" id="ProtNLM"/>
    </source>
</evidence>
<dbReference type="SUPFAM" id="SSF56436">
    <property type="entry name" value="C-type lectin-like"/>
    <property type="match status" value="1"/>
</dbReference>
<dbReference type="Proteomes" id="UP000015101">
    <property type="component" value="Unassembled WGS sequence"/>
</dbReference>
<dbReference type="EnsemblMetazoa" id="HelroT180411">
    <property type="protein sequence ID" value="HelroP180411"/>
    <property type="gene ID" value="HelroG180411"/>
</dbReference>
<dbReference type="Gene3D" id="3.10.100.10">
    <property type="entry name" value="Mannose-Binding Protein A, subunit A"/>
    <property type="match status" value="1"/>
</dbReference>
<evidence type="ECO:0000313" key="1">
    <source>
        <dbReference type="EMBL" id="ESN93991.1"/>
    </source>
</evidence>
<dbReference type="EMBL" id="AMQM01007184">
    <property type="status" value="NOT_ANNOTATED_CDS"/>
    <property type="molecule type" value="Genomic_DNA"/>
</dbReference>
<reference evidence="2" key="3">
    <citation type="submission" date="2015-06" db="UniProtKB">
        <authorList>
            <consortium name="EnsemblMetazoa"/>
        </authorList>
    </citation>
    <scope>IDENTIFICATION</scope>
</reference>
<sequence>MDRSYTILSHNTKNSVGFWSAGHRQGRSNLFYWRLFKPSRFVNPQCECGYVVGLKRWGAGQPDNSNNDEDCMELYVVRNQPTGPIVFNDISCTKHKMCALCQTDEI</sequence>
<dbReference type="HOGENOM" id="CLU_2226042_0_0_1"/>
<evidence type="ECO:0000313" key="3">
    <source>
        <dbReference type="Proteomes" id="UP000015101"/>
    </source>
</evidence>
<proteinExistence type="predicted"/>
<dbReference type="CTD" id="20207713"/>
<dbReference type="KEGG" id="hro:HELRODRAFT_180411"/>
<reference evidence="3" key="1">
    <citation type="submission" date="2012-12" db="EMBL/GenBank/DDBJ databases">
        <authorList>
            <person name="Hellsten U."/>
            <person name="Grimwood J."/>
            <person name="Chapman J.A."/>
            <person name="Shapiro H."/>
            <person name="Aerts A."/>
            <person name="Otillar R.P."/>
            <person name="Terry A.Y."/>
            <person name="Boore J.L."/>
            <person name="Simakov O."/>
            <person name="Marletaz F."/>
            <person name="Cho S.-J."/>
            <person name="Edsinger-Gonzales E."/>
            <person name="Havlak P."/>
            <person name="Kuo D.-H."/>
            <person name="Larsson T."/>
            <person name="Lv J."/>
            <person name="Arendt D."/>
            <person name="Savage R."/>
            <person name="Osoegawa K."/>
            <person name="de Jong P."/>
            <person name="Lindberg D.R."/>
            <person name="Seaver E.C."/>
            <person name="Weisblat D.A."/>
            <person name="Putnam N.H."/>
            <person name="Grigoriev I.V."/>
            <person name="Rokhsar D.S."/>
        </authorList>
    </citation>
    <scope>NUCLEOTIDE SEQUENCE</scope>
</reference>
<organism evidence="2 3">
    <name type="scientific">Helobdella robusta</name>
    <name type="common">Californian leech</name>
    <dbReference type="NCBI Taxonomy" id="6412"/>
    <lineage>
        <taxon>Eukaryota</taxon>
        <taxon>Metazoa</taxon>
        <taxon>Spiralia</taxon>
        <taxon>Lophotrochozoa</taxon>
        <taxon>Annelida</taxon>
        <taxon>Clitellata</taxon>
        <taxon>Hirudinea</taxon>
        <taxon>Rhynchobdellida</taxon>
        <taxon>Glossiphoniidae</taxon>
        <taxon>Helobdella</taxon>
    </lineage>
</organism>
<keyword evidence="3" id="KW-1185">Reference proteome</keyword>
<protein>
    <recommendedName>
        <fullName evidence="4">C-type lectin domain-containing protein</fullName>
    </recommendedName>
</protein>
<dbReference type="InParanoid" id="T1FFW4"/>
<name>T1FFW4_HELRO</name>
<accession>T1FFW4</accession>
<evidence type="ECO:0000313" key="2">
    <source>
        <dbReference type="EnsemblMetazoa" id="HelroP180411"/>
    </source>
</evidence>
<dbReference type="OrthoDB" id="441660at2759"/>
<dbReference type="GeneID" id="20207713"/>
<dbReference type="EMBL" id="KB097579">
    <property type="protein sequence ID" value="ESN93991.1"/>
    <property type="molecule type" value="Genomic_DNA"/>
</dbReference>
<dbReference type="InterPro" id="IPR016186">
    <property type="entry name" value="C-type_lectin-like/link_sf"/>
</dbReference>
<dbReference type="AlphaFoldDB" id="T1FFW4"/>
<gene>
    <name evidence="2" type="primary">20207713</name>
    <name evidence="1" type="ORF">HELRODRAFT_180411</name>
</gene>
<reference evidence="1 3" key="2">
    <citation type="journal article" date="2013" name="Nature">
        <title>Insights into bilaterian evolution from three spiralian genomes.</title>
        <authorList>
            <person name="Simakov O."/>
            <person name="Marletaz F."/>
            <person name="Cho S.J."/>
            <person name="Edsinger-Gonzales E."/>
            <person name="Havlak P."/>
            <person name="Hellsten U."/>
            <person name="Kuo D.H."/>
            <person name="Larsson T."/>
            <person name="Lv J."/>
            <person name="Arendt D."/>
            <person name="Savage R."/>
            <person name="Osoegawa K."/>
            <person name="de Jong P."/>
            <person name="Grimwood J."/>
            <person name="Chapman J.A."/>
            <person name="Shapiro H."/>
            <person name="Aerts A."/>
            <person name="Otillar R.P."/>
            <person name="Terry A.Y."/>
            <person name="Boore J.L."/>
            <person name="Grigoriev I.V."/>
            <person name="Lindberg D.R."/>
            <person name="Seaver E.C."/>
            <person name="Weisblat D.A."/>
            <person name="Putnam N.H."/>
            <person name="Rokhsar D.S."/>
        </authorList>
    </citation>
    <scope>NUCLEOTIDE SEQUENCE</scope>
</reference>
<dbReference type="InterPro" id="IPR016187">
    <property type="entry name" value="CTDL_fold"/>
</dbReference>
<dbReference type="RefSeq" id="XP_009027961.1">
    <property type="nucleotide sequence ID" value="XM_009029713.1"/>
</dbReference>